<dbReference type="RefSeq" id="XP_040668225.1">
    <property type="nucleotide sequence ID" value="XM_040806886.1"/>
</dbReference>
<comment type="similarity">
    <text evidence="1">Belongs to the Gfo/Idh/MocA family.</text>
</comment>
<evidence type="ECO:0000313" key="4">
    <source>
        <dbReference type="EMBL" id="OJJ02463.1"/>
    </source>
</evidence>
<dbReference type="Pfam" id="PF22725">
    <property type="entry name" value="GFO_IDH_MocA_C3"/>
    <property type="match status" value="1"/>
</dbReference>
<dbReference type="OrthoDB" id="446809at2759"/>
<dbReference type="STRING" id="1036611.A0A1L9PLU1"/>
<dbReference type="PANTHER" id="PTHR42840:SF10">
    <property type="entry name" value="BINDING ROSSMANN FOLD OXIDOREDUCTASE, PUTATIVE-RELATED"/>
    <property type="match status" value="1"/>
</dbReference>
<dbReference type="Pfam" id="PF01408">
    <property type="entry name" value="GFO_IDH_MocA"/>
    <property type="match status" value="1"/>
</dbReference>
<dbReference type="InterPro" id="IPR036291">
    <property type="entry name" value="NAD(P)-bd_dom_sf"/>
</dbReference>
<dbReference type="FunFam" id="3.30.360.10:FF:000017">
    <property type="entry name" value="Oxidoreductase family NAD-binding Rossmann fold"/>
    <property type="match status" value="1"/>
</dbReference>
<dbReference type="InterPro" id="IPR055170">
    <property type="entry name" value="GFO_IDH_MocA-like_dom"/>
</dbReference>
<evidence type="ECO:0000256" key="1">
    <source>
        <dbReference type="ARBA" id="ARBA00010928"/>
    </source>
</evidence>
<keyword evidence="5" id="KW-1185">Reference proteome</keyword>
<dbReference type="AlphaFoldDB" id="A0A1L9PLU1"/>
<evidence type="ECO:0000313" key="5">
    <source>
        <dbReference type="Proteomes" id="UP000184073"/>
    </source>
</evidence>
<dbReference type="Gene3D" id="3.30.360.10">
    <property type="entry name" value="Dihydrodipicolinate Reductase, domain 2"/>
    <property type="match status" value="1"/>
</dbReference>
<dbReference type="GO" id="GO:0000166">
    <property type="term" value="F:nucleotide binding"/>
    <property type="evidence" value="ECO:0007669"/>
    <property type="project" value="InterPro"/>
</dbReference>
<organism evidence="4 5">
    <name type="scientific">Aspergillus versicolor CBS 583.65</name>
    <dbReference type="NCBI Taxonomy" id="1036611"/>
    <lineage>
        <taxon>Eukaryota</taxon>
        <taxon>Fungi</taxon>
        <taxon>Dikarya</taxon>
        <taxon>Ascomycota</taxon>
        <taxon>Pezizomycotina</taxon>
        <taxon>Eurotiomycetes</taxon>
        <taxon>Eurotiomycetidae</taxon>
        <taxon>Eurotiales</taxon>
        <taxon>Aspergillaceae</taxon>
        <taxon>Aspergillus</taxon>
        <taxon>Aspergillus subgen. Nidulantes</taxon>
    </lineage>
</organism>
<feature type="domain" description="GFO/IDH/MocA-like oxidoreductase" evidence="3">
    <location>
        <begin position="137"/>
        <end position="269"/>
    </location>
</feature>
<sequence>MTTQPRLKLALIGLGRLGAIRARIIAFQQPRIEFIAACDTKPGSEEWARDNLPSTVRFFADPEDCMKNSGAEAVLISTATATHAPLIIKALDFGLHVMCEKPISVDVITTKEVLAKAASKPNLKFLVPFCRRYDESYRNAKQMIQSNSLGEIHAIETSCLDQQDPTGFFVTFSAQSGGIFVDMGVHDIDIGRYFLDVKSNLPNPKKQVHRVIAMGQQAVYSELSKYGDCDNGWGLVEFANGKVLTTHLGRTLTNGFEGMTRVCGTKGHAVINGNSTIDRVEVRDAHGVRAATTPDAFVLYDKSFINDLNEFAGAVLDGAELTCTPEDAYEAAKIATALQFSFRNGVPVYFDEEGVPIMKA</sequence>
<dbReference type="GO" id="GO:0005737">
    <property type="term" value="C:cytoplasm"/>
    <property type="evidence" value="ECO:0007669"/>
    <property type="project" value="TreeGrafter"/>
</dbReference>
<proteinExistence type="inferred from homology"/>
<dbReference type="PANTHER" id="PTHR42840">
    <property type="entry name" value="NAD(P)-BINDING ROSSMANN-FOLD SUPERFAMILY PROTEIN-RELATED"/>
    <property type="match status" value="1"/>
</dbReference>
<dbReference type="VEuPathDB" id="FungiDB:ASPVEDRAFT_132113"/>
<dbReference type="SUPFAM" id="SSF55347">
    <property type="entry name" value="Glyceraldehyde-3-phosphate dehydrogenase-like, C-terminal domain"/>
    <property type="match status" value="1"/>
</dbReference>
<dbReference type="Gene3D" id="3.40.50.720">
    <property type="entry name" value="NAD(P)-binding Rossmann-like Domain"/>
    <property type="match status" value="1"/>
</dbReference>
<dbReference type="GO" id="GO:0006740">
    <property type="term" value="P:NADPH regeneration"/>
    <property type="evidence" value="ECO:0007669"/>
    <property type="project" value="TreeGrafter"/>
</dbReference>
<dbReference type="GO" id="GO:0016491">
    <property type="term" value="F:oxidoreductase activity"/>
    <property type="evidence" value="ECO:0007669"/>
    <property type="project" value="TreeGrafter"/>
</dbReference>
<evidence type="ECO:0000259" key="3">
    <source>
        <dbReference type="Pfam" id="PF22725"/>
    </source>
</evidence>
<dbReference type="SUPFAM" id="SSF51735">
    <property type="entry name" value="NAD(P)-binding Rossmann-fold domains"/>
    <property type="match status" value="1"/>
</dbReference>
<name>A0A1L9PLU1_ASPVE</name>
<dbReference type="GeneID" id="63722397"/>
<dbReference type="InterPro" id="IPR000683">
    <property type="entry name" value="Gfo/Idh/MocA-like_OxRdtase_N"/>
</dbReference>
<protein>
    <recommendedName>
        <fullName evidence="6">Gfo/Idh/MocA-like oxidoreductase N-terminal domain-containing protein</fullName>
    </recommendedName>
</protein>
<dbReference type="Proteomes" id="UP000184073">
    <property type="component" value="Unassembled WGS sequence"/>
</dbReference>
<reference evidence="5" key="1">
    <citation type="journal article" date="2017" name="Genome Biol.">
        <title>Comparative genomics reveals high biological diversity and specific adaptations in the industrially and medically important fungal genus Aspergillus.</title>
        <authorList>
            <person name="de Vries R.P."/>
            <person name="Riley R."/>
            <person name="Wiebenga A."/>
            <person name="Aguilar-Osorio G."/>
            <person name="Amillis S."/>
            <person name="Uchima C.A."/>
            <person name="Anderluh G."/>
            <person name="Asadollahi M."/>
            <person name="Askin M."/>
            <person name="Barry K."/>
            <person name="Battaglia E."/>
            <person name="Bayram O."/>
            <person name="Benocci T."/>
            <person name="Braus-Stromeyer S.A."/>
            <person name="Caldana C."/>
            <person name="Canovas D."/>
            <person name="Cerqueira G.C."/>
            <person name="Chen F."/>
            <person name="Chen W."/>
            <person name="Choi C."/>
            <person name="Clum A."/>
            <person name="Dos Santos R.A."/>
            <person name="Damasio A.R."/>
            <person name="Diallinas G."/>
            <person name="Emri T."/>
            <person name="Fekete E."/>
            <person name="Flipphi M."/>
            <person name="Freyberg S."/>
            <person name="Gallo A."/>
            <person name="Gournas C."/>
            <person name="Habgood R."/>
            <person name="Hainaut M."/>
            <person name="Harispe M.L."/>
            <person name="Henrissat B."/>
            <person name="Hilden K.S."/>
            <person name="Hope R."/>
            <person name="Hossain A."/>
            <person name="Karabika E."/>
            <person name="Karaffa L."/>
            <person name="Karanyi Z."/>
            <person name="Krasevec N."/>
            <person name="Kuo A."/>
            <person name="Kusch H."/>
            <person name="LaButti K."/>
            <person name="Lagendijk E.L."/>
            <person name="Lapidus A."/>
            <person name="Levasseur A."/>
            <person name="Lindquist E."/>
            <person name="Lipzen A."/>
            <person name="Logrieco A.F."/>
            <person name="MacCabe A."/>
            <person name="Maekelae M.R."/>
            <person name="Malavazi I."/>
            <person name="Melin P."/>
            <person name="Meyer V."/>
            <person name="Mielnichuk N."/>
            <person name="Miskei M."/>
            <person name="Molnar A.P."/>
            <person name="Mule G."/>
            <person name="Ngan C.Y."/>
            <person name="Orejas M."/>
            <person name="Orosz E."/>
            <person name="Ouedraogo J.P."/>
            <person name="Overkamp K.M."/>
            <person name="Park H.-S."/>
            <person name="Perrone G."/>
            <person name="Piumi F."/>
            <person name="Punt P.J."/>
            <person name="Ram A.F."/>
            <person name="Ramon A."/>
            <person name="Rauscher S."/>
            <person name="Record E."/>
            <person name="Riano-Pachon D.M."/>
            <person name="Robert V."/>
            <person name="Roehrig J."/>
            <person name="Ruller R."/>
            <person name="Salamov A."/>
            <person name="Salih N.S."/>
            <person name="Samson R.A."/>
            <person name="Sandor E."/>
            <person name="Sanguinetti M."/>
            <person name="Schuetze T."/>
            <person name="Sepcic K."/>
            <person name="Shelest E."/>
            <person name="Sherlock G."/>
            <person name="Sophianopoulou V."/>
            <person name="Squina F.M."/>
            <person name="Sun H."/>
            <person name="Susca A."/>
            <person name="Todd R.B."/>
            <person name="Tsang A."/>
            <person name="Unkles S.E."/>
            <person name="van de Wiele N."/>
            <person name="van Rossen-Uffink D."/>
            <person name="Oliveira J.V."/>
            <person name="Vesth T.C."/>
            <person name="Visser J."/>
            <person name="Yu J.-H."/>
            <person name="Zhou M."/>
            <person name="Andersen M.R."/>
            <person name="Archer D.B."/>
            <person name="Baker S.E."/>
            <person name="Benoit I."/>
            <person name="Brakhage A.A."/>
            <person name="Braus G.H."/>
            <person name="Fischer R."/>
            <person name="Frisvad J.C."/>
            <person name="Goldman G.H."/>
            <person name="Houbraken J."/>
            <person name="Oakley B."/>
            <person name="Pocsi I."/>
            <person name="Scazzocchio C."/>
            <person name="Seiboth B."/>
            <person name="vanKuyk P.A."/>
            <person name="Wortman J."/>
            <person name="Dyer P.S."/>
            <person name="Grigoriev I.V."/>
        </authorList>
    </citation>
    <scope>NUCLEOTIDE SEQUENCE [LARGE SCALE GENOMIC DNA]</scope>
    <source>
        <strain evidence="5">CBS 583.65</strain>
    </source>
</reference>
<evidence type="ECO:0000259" key="2">
    <source>
        <dbReference type="Pfam" id="PF01408"/>
    </source>
</evidence>
<gene>
    <name evidence="4" type="ORF">ASPVEDRAFT_132113</name>
</gene>
<evidence type="ECO:0008006" key="6">
    <source>
        <dbReference type="Google" id="ProtNLM"/>
    </source>
</evidence>
<dbReference type="EMBL" id="KV878129">
    <property type="protein sequence ID" value="OJJ02463.1"/>
    <property type="molecule type" value="Genomic_DNA"/>
</dbReference>
<accession>A0A1L9PLU1</accession>
<feature type="domain" description="Gfo/Idh/MocA-like oxidoreductase N-terminal" evidence="2">
    <location>
        <begin position="8"/>
        <end position="122"/>
    </location>
</feature>